<evidence type="ECO:0000256" key="1">
    <source>
        <dbReference type="SAM" id="MobiDB-lite"/>
    </source>
</evidence>
<evidence type="ECO:0000313" key="3">
    <source>
        <dbReference type="Proteomes" id="UP000198372"/>
    </source>
</evidence>
<reference evidence="3" key="1">
    <citation type="submission" date="2016-09" db="EMBL/GenBank/DDBJ databases">
        <authorList>
            <person name="Jeantristanb JTB J.-T."/>
            <person name="Ricardo R."/>
        </authorList>
    </citation>
    <scope>NUCLEOTIDE SEQUENCE [LARGE SCALE GENOMIC DNA]</scope>
</reference>
<feature type="region of interest" description="Disordered" evidence="1">
    <location>
        <begin position="82"/>
        <end position="115"/>
    </location>
</feature>
<dbReference type="Proteomes" id="UP000198372">
    <property type="component" value="Unassembled WGS sequence"/>
</dbReference>
<dbReference type="AlphaFoldDB" id="A0A238FDK9"/>
<dbReference type="EMBL" id="FMSP01000005">
    <property type="protein sequence ID" value="SCV70103.1"/>
    <property type="molecule type" value="Genomic_DNA"/>
</dbReference>
<organism evidence="2 3">
    <name type="scientific">Microbotryum intermedium</name>
    <dbReference type="NCBI Taxonomy" id="269621"/>
    <lineage>
        <taxon>Eukaryota</taxon>
        <taxon>Fungi</taxon>
        <taxon>Dikarya</taxon>
        <taxon>Basidiomycota</taxon>
        <taxon>Pucciniomycotina</taxon>
        <taxon>Microbotryomycetes</taxon>
        <taxon>Microbotryales</taxon>
        <taxon>Microbotryaceae</taxon>
        <taxon>Microbotryum</taxon>
    </lineage>
</organism>
<proteinExistence type="predicted"/>
<name>A0A238FDK9_9BASI</name>
<sequence>MHTKTAANSALLAKDKAMISSMDSNRMTWRCGICHRVKKSMIPSTAVRHISTATHKMLSWQSSIVDASSMGHTHHIAKAKEEVEALKGQSSTKTTTGSGSTPDRPSKNLKVDPQTQVVEDKAFSRLAFKAPIQAYQPTSQPWWNTKGEESTEDEEEDPYYNGDSSGSEG</sequence>
<keyword evidence="3" id="KW-1185">Reference proteome</keyword>
<gene>
    <name evidence="2" type="ORF">BQ2448_1497</name>
</gene>
<feature type="region of interest" description="Disordered" evidence="1">
    <location>
        <begin position="137"/>
        <end position="169"/>
    </location>
</feature>
<evidence type="ECO:0000313" key="2">
    <source>
        <dbReference type="EMBL" id="SCV70103.1"/>
    </source>
</evidence>
<accession>A0A238FDK9</accession>
<protein>
    <submittedName>
        <fullName evidence="2">BQ2448_1497 protein</fullName>
    </submittedName>
</protein>
<feature type="compositionally biased region" description="Low complexity" evidence="1">
    <location>
        <begin position="87"/>
        <end position="101"/>
    </location>
</feature>